<feature type="transmembrane region" description="Helical" evidence="13">
    <location>
        <begin position="70"/>
        <end position="90"/>
    </location>
</feature>
<dbReference type="AlphaFoldDB" id="A0A4Q1S9Q7"/>
<evidence type="ECO:0000313" key="14">
    <source>
        <dbReference type="EMBL" id="RXS93780.1"/>
    </source>
</evidence>
<evidence type="ECO:0000256" key="5">
    <source>
        <dbReference type="ARBA" id="ARBA00022729"/>
    </source>
</evidence>
<keyword evidence="9" id="KW-0961">Cell wall biogenesis/degradation</keyword>
<evidence type="ECO:0000256" key="1">
    <source>
        <dbReference type="ARBA" id="ARBA00001947"/>
    </source>
</evidence>
<evidence type="ECO:0000256" key="13">
    <source>
        <dbReference type="SAM" id="Phobius"/>
    </source>
</evidence>
<keyword evidence="3" id="KW-0645">Protease</keyword>
<dbReference type="GO" id="GO:0071555">
    <property type="term" value="P:cell wall organization"/>
    <property type="evidence" value="ECO:0007669"/>
    <property type="project" value="UniProtKB-KW"/>
</dbReference>
<dbReference type="OrthoDB" id="9782994at2"/>
<keyword evidence="8" id="KW-0482">Metalloprotease</keyword>
<comment type="caution">
    <text evidence="14">The sequence shown here is derived from an EMBL/GenBank/DDBJ whole genome shotgun (WGS) entry which is preliminary data.</text>
</comment>
<keyword evidence="4" id="KW-0479">Metal-binding</keyword>
<evidence type="ECO:0000313" key="15">
    <source>
        <dbReference type="Proteomes" id="UP000290253"/>
    </source>
</evidence>
<accession>A0A4Q1S9Q7</accession>
<evidence type="ECO:0000256" key="11">
    <source>
        <dbReference type="ARBA" id="ARBA00093666"/>
    </source>
</evidence>
<evidence type="ECO:0000256" key="4">
    <source>
        <dbReference type="ARBA" id="ARBA00022723"/>
    </source>
</evidence>
<name>A0A4Q1S9Q7_9BACT</name>
<dbReference type="PANTHER" id="PTHR37425:SF1">
    <property type="entry name" value="OUTER MEMBRANE PROTEIN"/>
    <property type="match status" value="1"/>
</dbReference>
<evidence type="ECO:0000256" key="7">
    <source>
        <dbReference type="ARBA" id="ARBA00022833"/>
    </source>
</evidence>
<reference evidence="14 15" key="1">
    <citation type="journal article" date="2016" name="Int. J. Syst. Evol. Microbiol.">
        <title>Acidipila dinghuensis sp. nov., an acidobacterium isolated from forest soil.</title>
        <authorList>
            <person name="Jiang Y.W."/>
            <person name="Wang J."/>
            <person name="Chen M.H."/>
            <person name="Lv Y.Y."/>
            <person name="Qiu L.H."/>
        </authorList>
    </citation>
    <scope>NUCLEOTIDE SEQUENCE [LARGE SCALE GENOMIC DNA]</scope>
    <source>
        <strain evidence="14 15">DHOF10</strain>
    </source>
</reference>
<dbReference type="Proteomes" id="UP000290253">
    <property type="component" value="Unassembled WGS sequence"/>
</dbReference>
<keyword evidence="5" id="KW-0732">Signal</keyword>
<evidence type="ECO:0000256" key="12">
    <source>
        <dbReference type="SAM" id="MobiDB-lite"/>
    </source>
</evidence>
<keyword evidence="15" id="KW-1185">Reference proteome</keyword>
<comment type="similarity">
    <text evidence="10">Belongs to the peptidase M15 family.</text>
</comment>
<dbReference type="GO" id="GO:0046872">
    <property type="term" value="F:metal ion binding"/>
    <property type="evidence" value="ECO:0007669"/>
    <property type="project" value="UniProtKB-KW"/>
</dbReference>
<dbReference type="GO" id="GO:0006508">
    <property type="term" value="P:proteolysis"/>
    <property type="evidence" value="ECO:0007669"/>
    <property type="project" value="UniProtKB-KW"/>
</dbReference>
<protein>
    <recommendedName>
        <fullName evidence="11">Murein endopeptidase K</fullName>
    </recommendedName>
</protein>
<dbReference type="Pfam" id="PF05951">
    <property type="entry name" value="Peptidase_M15_2"/>
    <property type="match status" value="1"/>
</dbReference>
<evidence type="ECO:0000256" key="10">
    <source>
        <dbReference type="ARBA" id="ARBA00093448"/>
    </source>
</evidence>
<feature type="region of interest" description="Disordered" evidence="12">
    <location>
        <begin position="1"/>
        <end position="22"/>
    </location>
</feature>
<sequence>MPREKIRLAPEFPPPAVPKNGTLPCGPRSPLCSLKKYLFERERMPGGEGMKSADACAAGSLFCKARKIRFFRCLVFGAAIAAFLLGTANAHARTLHRHPRFHAVMHMLFDTPLPSDGLMPLLPDSLPTAGKPYELKLTRQEDGQSIDVVYRIGDIYIPQALDALNRFLHDTHNGEVASYDPRTFDVLHTILVALGKSSDAVDILSAYRTQQTNDWLREQGGTNAAEHSQHIVAKALDIRVPGVSANILRDAALSLHAGGVGYYPRSQFVHVDVGPVRQWTYSPHERYTRGGHDRHAHARIRHAS</sequence>
<dbReference type="InterPro" id="IPR009045">
    <property type="entry name" value="Zn_M74/Hedgehog-like"/>
</dbReference>
<evidence type="ECO:0000256" key="6">
    <source>
        <dbReference type="ARBA" id="ARBA00022801"/>
    </source>
</evidence>
<dbReference type="SUPFAM" id="SSF55166">
    <property type="entry name" value="Hedgehog/DD-peptidase"/>
    <property type="match status" value="1"/>
</dbReference>
<keyword evidence="7" id="KW-0862">Zinc</keyword>
<evidence type="ECO:0000256" key="3">
    <source>
        <dbReference type="ARBA" id="ARBA00022670"/>
    </source>
</evidence>
<evidence type="ECO:0000256" key="8">
    <source>
        <dbReference type="ARBA" id="ARBA00023049"/>
    </source>
</evidence>
<dbReference type="GO" id="GO:0008237">
    <property type="term" value="F:metallopeptidase activity"/>
    <property type="evidence" value="ECO:0007669"/>
    <property type="project" value="UniProtKB-KW"/>
</dbReference>
<gene>
    <name evidence="14" type="ORF">ESZ00_17190</name>
</gene>
<dbReference type="EMBL" id="SDMK01000004">
    <property type="protein sequence ID" value="RXS93780.1"/>
    <property type="molecule type" value="Genomic_DNA"/>
</dbReference>
<comment type="pathway">
    <text evidence="2">Cell wall biogenesis; cell wall polysaccharide biosynthesis.</text>
</comment>
<proteinExistence type="inferred from homology"/>
<evidence type="ECO:0000256" key="2">
    <source>
        <dbReference type="ARBA" id="ARBA00004776"/>
    </source>
</evidence>
<dbReference type="InterPro" id="IPR010275">
    <property type="entry name" value="MepK"/>
</dbReference>
<keyword evidence="13" id="KW-1133">Transmembrane helix</keyword>
<keyword evidence="6" id="KW-0378">Hydrolase</keyword>
<evidence type="ECO:0000256" key="9">
    <source>
        <dbReference type="ARBA" id="ARBA00023316"/>
    </source>
</evidence>
<organism evidence="14 15">
    <name type="scientific">Silvibacterium dinghuense</name>
    <dbReference type="NCBI Taxonomy" id="1560006"/>
    <lineage>
        <taxon>Bacteria</taxon>
        <taxon>Pseudomonadati</taxon>
        <taxon>Acidobacteriota</taxon>
        <taxon>Terriglobia</taxon>
        <taxon>Terriglobales</taxon>
        <taxon>Acidobacteriaceae</taxon>
        <taxon>Silvibacterium</taxon>
    </lineage>
</organism>
<dbReference type="PANTHER" id="PTHR37425">
    <property type="match status" value="1"/>
</dbReference>
<keyword evidence="13" id="KW-0472">Membrane</keyword>
<comment type="cofactor">
    <cofactor evidence="1">
        <name>Zn(2+)</name>
        <dbReference type="ChEBI" id="CHEBI:29105"/>
    </cofactor>
</comment>
<dbReference type="Gene3D" id="3.30.1380.10">
    <property type="match status" value="1"/>
</dbReference>
<keyword evidence="13" id="KW-0812">Transmembrane</keyword>